<dbReference type="eggNOG" id="COG0669">
    <property type="taxonomic scope" value="Bacteria"/>
</dbReference>
<comment type="function">
    <text evidence="9">Reversibly transfers an adenylyl group from ATP to 4'-phosphopantetheine, yielding dephospho-CoA (dPCoA) and pyrophosphate.</text>
</comment>
<dbReference type="PANTHER" id="PTHR21342">
    <property type="entry name" value="PHOSPHOPANTETHEINE ADENYLYLTRANSFERASE"/>
    <property type="match status" value="1"/>
</dbReference>
<keyword evidence="4 9" id="KW-0547">Nucleotide-binding</keyword>
<dbReference type="GO" id="GO:0015937">
    <property type="term" value="P:coenzyme A biosynthetic process"/>
    <property type="evidence" value="ECO:0007669"/>
    <property type="project" value="UniProtKB-UniRule"/>
</dbReference>
<dbReference type="AlphaFoldDB" id="K9EZ59"/>
<feature type="site" description="Transition state stabilizer" evidence="9">
    <location>
        <position position="17"/>
    </location>
</feature>
<feature type="binding site" evidence="9">
    <location>
        <begin position="88"/>
        <end position="90"/>
    </location>
    <ligand>
        <name>ATP</name>
        <dbReference type="ChEBI" id="CHEBI:30616"/>
    </ligand>
</feature>
<dbReference type="InterPro" id="IPR014729">
    <property type="entry name" value="Rossmann-like_a/b/a_fold"/>
</dbReference>
<evidence type="ECO:0000256" key="4">
    <source>
        <dbReference type="ARBA" id="ARBA00022741"/>
    </source>
</evidence>
<protein>
    <recommendedName>
        <fullName evidence="9">Phosphopantetheine adenylyltransferase</fullName>
        <ecNumber evidence="9">2.7.7.3</ecNumber>
    </recommendedName>
    <alternativeName>
        <fullName evidence="9">Dephospho-CoA pyrophosphorylase</fullName>
    </alternativeName>
    <alternativeName>
        <fullName evidence="9">Pantetheine-phosphate adenylyltransferase</fullName>
        <shortName evidence="9">PPAT</shortName>
    </alternativeName>
</protein>
<evidence type="ECO:0000256" key="1">
    <source>
        <dbReference type="ARBA" id="ARBA00022490"/>
    </source>
</evidence>
<evidence type="ECO:0000256" key="8">
    <source>
        <dbReference type="ARBA" id="ARBA00029346"/>
    </source>
</evidence>
<evidence type="ECO:0000256" key="6">
    <source>
        <dbReference type="ARBA" id="ARBA00022842"/>
    </source>
</evidence>
<dbReference type="STRING" id="202789.GCA_001457435_00649"/>
<keyword evidence="1 9" id="KW-0963">Cytoplasm</keyword>
<evidence type="ECO:0000256" key="3">
    <source>
        <dbReference type="ARBA" id="ARBA00022695"/>
    </source>
</evidence>
<dbReference type="SUPFAM" id="SSF52374">
    <property type="entry name" value="Nucleotidylyl transferase"/>
    <property type="match status" value="1"/>
</dbReference>
<evidence type="ECO:0000256" key="7">
    <source>
        <dbReference type="ARBA" id="ARBA00022993"/>
    </source>
</evidence>
<feature type="binding site" evidence="9">
    <location>
        <position position="73"/>
    </location>
    <ligand>
        <name>substrate</name>
    </ligand>
</feature>
<feature type="binding site" evidence="9">
    <location>
        <position position="87"/>
    </location>
    <ligand>
        <name>substrate</name>
    </ligand>
</feature>
<evidence type="ECO:0000256" key="2">
    <source>
        <dbReference type="ARBA" id="ARBA00022679"/>
    </source>
</evidence>
<evidence type="ECO:0000256" key="9">
    <source>
        <dbReference type="HAMAP-Rule" id="MF_00151"/>
    </source>
</evidence>
<evidence type="ECO:0000313" key="11">
    <source>
        <dbReference type="EMBL" id="EKU94510.1"/>
    </source>
</evidence>
<keyword evidence="12" id="KW-1185">Reference proteome</keyword>
<dbReference type="Gene3D" id="3.40.50.620">
    <property type="entry name" value="HUPs"/>
    <property type="match status" value="1"/>
</dbReference>
<dbReference type="NCBIfam" id="TIGR01510">
    <property type="entry name" value="coaD_prev_kdtB"/>
    <property type="match status" value="1"/>
</dbReference>
<dbReference type="HAMAP" id="MF_00151">
    <property type="entry name" value="PPAT_bact"/>
    <property type="match status" value="1"/>
</dbReference>
<evidence type="ECO:0000313" key="12">
    <source>
        <dbReference type="Proteomes" id="UP000009888"/>
    </source>
</evidence>
<dbReference type="InterPro" id="IPR004821">
    <property type="entry name" value="Cyt_trans-like"/>
</dbReference>
<accession>K9EZ59</accession>
<dbReference type="EMBL" id="AGWL01000008">
    <property type="protein sequence ID" value="EKU94510.1"/>
    <property type="molecule type" value="Genomic_DNA"/>
</dbReference>
<feature type="domain" description="Cytidyltransferase-like" evidence="10">
    <location>
        <begin position="5"/>
        <end position="131"/>
    </location>
</feature>
<comment type="caution">
    <text evidence="11">The sequence shown here is derived from an EMBL/GenBank/DDBJ whole genome shotgun (WGS) entry which is preliminary data.</text>
</comment>
<sequence>MSLAVCPGSFDPVTYGHLDIFERAAQMFDRVIIAVAHNASKKALFTAEERIEFIRQSVGADPRIEVRGVEGLLVDFCADAGASAIVKGLRSGIDLDAEYPMALMNRELSGIETIFVLGDPAKGHIASSLVKDVALHGGDVSSFVPGCVARALEERYA</sequence>
<dbReference type="GO" id="GO:0005737">
    <property type="term" value="C:cytoplasm"/>
    <property type="evidence" value="ECO:0007669"/>
    <property type="project" value="UniProtKB-SubCell"/>
</dbReference>
<evidence type="ECO:0000256" key="5">
    <source>
        <dbReference type="ARBA" id="ARBA00022840"/>
    </source>
</evidence>
<dbReference type="CDD" id="cd02163">
    <property type="entry name" value="PPAT"/>
    <property type="match status" value="1"/>
</dbReference>
<comment type="similarity">
    <text evidence="9">Belongs to the bacterial CoaD family.</text>
</comment>
<dbReference type="RefSeq" id="WP_007001662.1">
    <property type="nucleotide sequence ID" value="NZ_JH992956.1"/>
</dbReference>
<dbReference type="PATRIC" id="fig|883066.3.peg.1520"/>
<dbReference type="Proteomes" id="UP000009888">
    <property type="component" value="Unassembled WGS sequence"/>
</dbReference>
<feature type="binding site" evidence="9">
    <location>
        <begin position="122"/>
        <end position="128"/>
    </location>
    <ligand>
        <name>ATP</name>
        <dbReference type="ChEBI" id="CHEBI:30616"/>
    </ligand>
</feature>
<feature type="binding site" evidence="9">
    <location>
        <position position="41"/>
    </location>
    <ligand>
        <name>substrate</name>
    </ligand>
</feature>
<dbReference type="EC" id="2.7.7.3" evidence="9"/>
<dbReference type="UniPathway" id="UPA00241">
    <property type="reaction ID" value="UER00355"/>
</dbReference>
<dbReference type="InterPro" id="IPR001980">
    <property type="entry name" value="PPAT"/>
</dbReference>
<organism evidence="11 12">
    <name type="scientific">Actinobaculum massiliense ACS-171-V-Col2</name>
    <dbReference type="NCBI Taxonomy" id="883066"/>
    <lineage>
        <taxon>Bacteria</taxon>
        <taxon>Bacillati</taxon>
        <taxon>Actinomycetota</taxon>
        <taxon>Actinomycetes</taxon>
        <taxon>Actinomycetales</taxon>
        <taxon>Actinomycetaceae</taxon>
        <taxon>Actinobaculum</taxon>
    </lineage>
</organism>
<comment type="pathway">
    <text evidence="9">Cofactor biosynthesis; coenzyme A biosynthesis; CoA from (R)-pantothenate: step 4/5.</text>
</comment>
<name>K9EZ59_9ACTO</name>
<proteinExistence type="inferred from homology"/>
<dbReference type="GO" id="GO:0005524">
    <property type="term" value="F:ATP binding"/>
    <property type="evidence" value="ECO:0007669"/>
    <property type="project" value="UniProtKB-KW"/>
</dbReference>
<dbReference type="PRINTS" id="PR01020">
    <property type="entry name" value="LPSBIOSNTHSS"/>
</dbReference>
<comment type="subcellular location">
    <subcellularLocation>
        <location evidence="9">Cytoplasm</location>
    </subcellularLocation>
</comment>
<comment type="subunit">
    <text evidence="9">Homohexamer.</text>
</comment>
<evidence type="ECO:0000259" key="10">
    <source>
        <dbReference type="Pfam" id="PF01467"/>
    </source>
</evidence>
<keyword evidence="2 9" id="KW-0808">Transferase</keyword>
<gene>
    <name evidence="9" type="primary">coaD</name>
    <name evidence="11" type="ORF">HMPREF9233_01457</name>
</gene>
<feature type="binding site" evidence="9">
    <location>
        <begin position="9"/>
        <end position="10"/>
    </location>
    <ligand>
        <name>ATP</name>
        <dbReference type="ChEBI" id="CHEBI:30616"/>
    </ligand>
</feature>
<dbReference type="GO" id="GO:0004595">
    <property type="term" value="F:pantetheine-phosphate adenylyltransferase activity"/>
    <property type="evidence" value="ECO:0007669"/>
    <property type="project" value="UniProtKB-UniRule"/>
</dbReference>
<keyword evidence="3 9" id="KW-0548">Nucleotidyltransferase</keyword>
<dbReference type="HOGENOM" id="CLU_100149_1_0_11"/>
<dbReference type="PANTHER" id="PTHR21342:SF1">
    <property type="entry name" value="PHOSPHOPANTETHEINE ADENYLYLTRANSFERASE"/>
    <property type="match status" value="1"/>
</dbReference>
<keyword evidence="7 9" id="KW-0173">Coenzyme A biosynthesis</keyword>
<dbReference type="Pfam" id="PF01467">
    <property type="entry name" value="CTP_transf_like"/>
    <property type="match status" value="1"/>
</dbReference>
<reference evidence="11 12" key="1">
    <citation type="submission" date="2012-09" db="EMBL/GenBank/DDBJ databases">
        <title>The Genome Sequence of Actinobaculum massiliae ACS-171-V-COL2.</title>
        <authorList>
            <consortium name="The Broad Institute Genome Sequencing Platform"/>
            <person name="Earl A."/>
            <person name="Ward D."/>
            <person name="Feldgarden M."/>
            <person name="Gevers D."/>
            <person name="Saerens B."/>
            <person name="Vaneechoutte M."/>
            <person name="Walker B."/>
            <person name="Young S.K."/>
            <person name="Zeng Q."/>
            <person name="Gargeya S."/>
            <person name="Fitzgerald M."/>
            <person name="Haas B."/>
            <person name="Abouelleil A."/>
            <person name="Alvarado L."/>
            <person name="Arachchi H.M."/>
            <person name="Berlin A."/>
            <person name="Chapman S.B."/>
            <person name="Goldberg J."/>
            <person name="Griggs A."/>
            <person name="Gujja S."/>
            <person name="Hansen M."/>
            <person name="Howarth C."/>
            <person name="Imamovic A."/>
            <person name="Larimer J."/>
            <person name="McCowen C."/>
            <person name="Montmayeur A."/>
            <person name="Murphy C."/>
            <person name="Neiman D."/>
            <person name="Pearson M."/>
            <person name="Priest M."/>
            <person name="Roberts A."/>
            <person name="Saif S."/>
            <person name="Shea T."/>
            <person name="Sisk P."/>
            <person name="Sykes S."/>
            <person name="Wortman J."/>
            <person name="Nusbaum C."/>
            <person name="Birren B."/>
        </authorList>
    </citation>
    <scope>NUCLEOTIDE SEQUENCE [LARGE SCALE GENOMIC DNA]</scope>
    <source>
        <strain evidence="12">ACS-171-V-Col2</strain>
    </source>
</reference>
<feature type="binding site" evidence="9">
    <location>
        <position position="17"/>
    </location>
    <ligand>
        <name>ATP</name>
        <dbReference type="ChEBI" id="CHEBI:30616"/>
    </ligand>
</feature>
<dbReference type="NCBIfam" id="TIGR00125">
    <property type="entry name" value="cyt_tran_rel"/>
    <property type="match status" value="1"/>
</dbReference>
<keyword evidence="5 9" id="KW-0067">ATP-binding</keyword>
<keyword evidence="6 9" id="KW-0460">Magnesium</keyword>
<comment type="catalytic activity">
    <reaction evidence="8 9">
        <text>(R)-4'-phosphopantetheine + ATP + H(+) = 3'-dephospho-CoA + diphosphate</text>
        <dbReference type="Rhea" id="RHEA:19801"/>
        <dbReference type="ChEBI" id="CHEBI:15378"/>
        <dbReference type="ChEBI" id="CHEBI:30616"/>
        <dbReference type="ChEBI" id="CHEBI:33019"/>
        <dbReference type="ChEBI" id="CHEBI:57328"/>
        <dbReference type="ChEBI" id="CHEBI:61723"/>
        <dbReference type="EC" id="2.7.7.3"/>
    </reaction>
</comment>
<feature type="binding site" evidence="9">
    <location>
        <position position="9"/>
    </location>
    <ligand>
        <name>substrate</name>
    </ligand>
</feature>
<comment type="cofactor">
    <cofactor evidence="9">
        <name>Mg(2+)</name>
        <dbReference type="ChEBI" id="CHEBI:18420"/>
    </cofactor>
</comment>
<feature type="binding site" evidence="9">
    <location>
        <position position="98"/>
    </location>
    <ligand>
        <name>ATP</name>
        <dbReference type="ChEBI" id="CHEBI:30616"/>
    </ligand>
</feature>